<comment type="similarity">
    <text evidence="2">Belongs to the TIM54 family.</text>
</comment>
<keyword evidence="8" id="KW-1133">Transmembrane helix</keyword>
<dbReference type="GO" id="GO:0005743">
    <property type="term" value="C:mitochondrial inner membrane"/>
    <property type="evidence" value="ECO:0007669"/>
    <property type="project" value="UniProtKB-SubCell"/>
</dbReference>
<evidence type="ECO:0000256" key="4">
    <source>
        <dbReference type="ARBA" id="ARBA00022448"/>
    </source>
</evidence>
<keyword evidence="14" id="KW-1185">Reference proteome</keyword>
<evidence type="ECO:0000256" key="2">
    <source>
        <dbReference type="ARBA" id="ARBA00006355"/>
    </source>
</evidence>
<evidence type="ECO:0000256" key="6">
    <source>
        <dbReference type="ARBA" id="ARBA00022792"/>
    </source>
</evidence>
<evidence type="ECO:0000256" key="10">
    <source>
        <dbReference type="ARBA" id="ARBA00023128"/>
    </source>
</evidence>
<evidence type="ECO:0000256" key="3">
    <source>
        <dbReference type="ARBA" id="ARBA00020796"/>
    </source>
</evidence>
<sequence length="419" mass="46804">MADVKPPTEPVGAAGTTAAAANGPSTAPTAAAKTARPQGNPALRMMGIPMLPKKLPSRNWMIFWALTTGLSAAIIYDKREKNRATAKWTRAVAHLAQEPLGNPNQMPRKITVFLESPLATACRKAHERPEEDILPTNDKTILESRKRSGIAEYEGIKGDLVVGRHTWKDSEAITPVKVDDLTPPTTGQGEENAPAISSDSQKEEEKKEEEKKDEEQKPKRPPQPPSYNTTADYESAGLPFHIPHEFSPSAAVEFPHVLGFTSTPKRFGWFLNRRKLADSIGREVAAVCFAVSADWPEDGSGEYPQVKLLEHEERNWVKSVWKEEKEDKDKTGDEAVKTVVERPKEKIWPVPIVTDPRIMSRMRKFELLSEHEAIAKGVVVPEEEIEGWIKGSFRQLFRWGASQWQGKHWEPKVGDTSDE</sequence>
<comment type="caution">
    <text evidence="13">The sequence shown here is derived from an EMBL/GenBank/DDBJ whole genome shotgun (WGS) entry which is preliminary data.</text>
</comment>
<organism evidence="13 14">
    <name type="scientific">Parascedosporium putredinis</name>
    <dbReference type="NCBI Taxonomy" id="1442378"/>
    <lineage>
        <taxon>Eukaryota</taxon>
        <taxon>Fungi</taxon>
        <taxon>Dikarya</taxon>
        <taxon>Ascomycota</taxon>
        <taxon>Pezizomycotina</taxon>
        <taxon>Sordariomycetes</taxon>
        <taxon>Hypocreomycetidae</taxon>
        <taxon>Microascales</taxon>
        <taxon>Microascaceae</taxon>
        <taxon>Parascedosporium</taxon>
    </lineage>
</organism>
<protein>
    <recommendedName>
        <fullName evidence="3">Mitochondrial import inner membrane translocase subunit TIM54</fullName>
    </recommendedName>
</protein>
<evidence type="ECO:0000313" key="13">
    <source>
        <dbReference type="EMBL" id="CAI4216287.1"/>
    </source>
</evidence>
<accession>A0A9P1H5A9</accession>
<keyword evidence="10" id="KW-0496">Mitochondrion</keyword>
<evidence type="ECO:0000256" key="12">
    <source>
        <dbReference type="SAM" id="MobiDB-lite"/>
    </source>
</evidence>
<dbReference type="InterPro" id="IPR021056">
    <property type="entry name" value="Mt_import_IM_translocase_Tim54"/>
</dbReference>
<reference evidence="13" key="1">
    <citation type="submission" date="2022-11" db="EMBL/GenBank/DDBJ databases">
        <authorList>
            <person name="Scott C."/>
            <person name="Bruce N."/>
        </authorList>
    </citation>
    <scope>NUCLEOTIDE SEQUENCE</scope>
</reference>
<evidence type="ECO:0000256" key="8">
    <source>
        <dbReference type="ARBA" id="ARBA00022989"/>
    </source>
</evidence>
<dbReference type="AlphaFoldDB" id="A0A9P1H5A9"/>
<keyword evidence="11" id="KW-0472">Membrane</keyword>
<feature type="compositionally biased region" description="Basic and acidic residues" evidence="12">
    <location>
        <begin position="200"/>
        <end position="218"/>
    </location>
</feature>
<feature type="region of interest" description="Disordered" evidence="12">
    <location>
        <begin position="1"/>
        <end position="40"/>
    </location>
</feature>
<evidence type="ECO:0000256" key="7">
    <source>
        <dbReference type="ARBA" id="ARBA00022927"/>
    </source>
</evidence>
<feature type="region of interest" description="Disordered" evidence="12">
    <location>
        <begin position="174"/>
        <end position="234"/>
    </location>
</feature>
<comment type="subcellular location">
    <subcellularLocation>
        <location evidence="1">Mitochondrion inner membrane</location>
        <topology evidence="1">Single-pass membrane protein</topology>
    </subcellularLocation>
</comment>
<keyword evidence="6" id="KW-0999">Mitochondrion inner membrane</keyword>
<evidence type="ECO:0000256" key="1">
    <source>
        <dbReference type="ARBA" id="ARBA00004434"/>
    </source>
</evidence>
<keyword evidence="5" id="KW-0812">Transmembrane</keyword>
<feature type="compositionally biased region" description="Polar residues" evidence="12">
    <location>
        <begin position="183"/>
        <end position="199"/>
    </location>
</feature>
<dbReference type="Pfam" id="PF11711">
    <property type="entry name" value="Tim54"/>
    <property type="match status" value="2"/>
</dbReference>
<keyword evidence="7" id="KW-0653">Protein transport</keyword>
<name>A0A9P1H5A9_9PEZI</name>
<dbReference type="GO" id="GO:0015031">
    <property type="term" value="P:protein transport"/>
    <property type="evidence" value="ECO:0007669"/>
    <property type="project" value="UniProtKB-KW"/>
</dbReference>
<evidence type="ECO:0000313" key="14">
    <source>
        <dbReference type="Proteomes" id="UP000838763"/>
    </source>
</evidence>
<dbReference type="Proteomes" id="UP000838763">
    <property type="component" value="Unassembled WGS sequence"/>
</dbReference>
<keyword evidence="9" id="KW-0811">Translocation</keyword>
<gene>
    <name evidence="13" type="ORF">PPNO1_LOCUS5944</name>
</gene>
<dbReference type="EMBL" id="CALLCH030000015">
    <property type="protein sequence ID" value="CAI4216287.1"/>
    <property type="molecule type" value="Genomic_DNA"/>
</dbReference>
<keyword evidence="4" id="KW-0813">Transport</keyword>
<dbReference type="OrthoDB" id="5598305at2759"/>
<evidence type="ECO:0000256" key="9">
    <source>
        <dbReference type="ARBA" id="ARBA00023010"/>
    </source>
</evidence>
<evidence type="ECO:0000256" key="11">
    <source>
        <dbReference type="ARBA" id="ARBA00023136"/>
    </source>
</evidence>
<evidence type="ECO:0000256" key="5">
    <source>
        <dbReference type="ARBA" id="ARBA00022692"/>
    </source>
</evidence>
<feature type="compositionally biased region" description="Low complexity" evidence="12">
    <location>
        <begin position="10"/>
        <end position="35"/>
    </location>
</feature>
<proteinExistence type="inferred from homology"/>